<comment type="caution">
    <text evidence="8">The sequence shown here is derived from an EMBL/GenBank/DDBJ whole genome shotgun (WGS) entry which is preliminary data.</text>
</comment>
<name>A0A9X3LBE4_9BACI</name>
<gene>
    <name evidence="8" type="ORF">M9R61_14740</name>
</gene>
<dbReference type="Gene3D" id="1.10.1740.10">
    <property type="match status" value="1"/>
</dbReference>
<keyword evidence="9" id="KW-1185">Reference proteome</keyword>
<sequence>MRPLVEKTPFELNEEFEMAIKPFMHSLRKYCLSLTRTKWDGEDLMQETIEKAYISWMKMPKEMAKSYLFRIASNAWIDKHRKRKIEENLHQDMSNYDYQEGISAELFPRIYALLHELSAKQRVVVLLVMGFGYSSKETANLLSVSEGSIKAALNRARKNAKQKSYESFRYDVEDETAMSYLHAWSSGDPNAVIRVYQNDHQQPYMQSGKKELASSSHSIVQSYVQGNSSYMLISFLKKNGEVLIVPFYQLEVARLLSQLTFWKEEGLLAIA</sequence>
<keyword evidence="3" id="KW-0731">Sigma factor</keyword>
<dbReference type="AlphaFoldDB" id="A0A9X3LBE4"/>
<dbReference type="SUPFAM" id="SSF88946">
    <property type="entry name" value="Sigma2 domain of RNA polymerase sigma factors"/>
    <property type="match status" value="1"/>
</dbReference>
<evidence type="ECO:0000259" key="7">
    <source>
        <dbReference type="Pfam" id="PF08281"/>
    </source>
</evidence>
<dbReference type="InterPro" id="IPR013249">
    <property type="entry name" value="RNA_pol_sigma70_r4_t2"/>
</dbReference>
<dbReference type="Pfam" id="PF08281">
    <property type="entry name" value="Sigma70_r4_2"/>
    <property type="match status" value="1"/>
</dbReference>
<dbReference type="InterPro" id="IPR013324">
    <property type="entry name" value="RNA_pol_sigma_r3/r4-like"/>
</dbReference>
<dbReference type="RefSeq" id="WP_269922703.1">
    <property type="nucleotide sequence ID" value="NZ_JAMKBI010000011.1"/>
</dbReference>
<proteinExistence type="inferred from homology"/>
<keyword evidence="4" id="KW-0238">DNA-binding</keyword>
<feature type="domain" description="RNA polymerase sigma factor 70 region 4 type 2" evidence="7">
    <location>
        <begin position="109"/>
        <end position="158"/>
    </location>
</feature>
<dbReference type="GO" id="GO:0006352">
    <property type="term" value="P:DNA-templated transcription initiation"/>
    <property type="evidence" value="ECO:0007669"/>
    <property type="project" value="InterPro"/>
</dbReference>
<evidence type="ECO:0000259" key="6">
    <source>
        <dbReference type="Pfam" id="PF04542"/>
    </source>
</evidence>
<feature type="domain" description="RNA polymerase sigma-70 region 2" evidence="6">
    <location>
        <begin position="26"/>
        <end position="84"/>
    </location>
</feature>
<keyword evidence="2" id="KW-0805">Transcription regulation</keyword>
<dbReference type="InterPro" id="IPR036388">
    <property type="entry name" value="WH-like_DNA-bd_sf"/>
</dbReference>
<dbReference type="GO" id="GO:0003677">
    <property type="term" value="F:DNA binding"/>
    <property type="evidence" value="ECO:0007669"/>
    <property type="project" value="UniProtKB-KW"/>
</dbReference>
<dbReference type="InterPro" id="IPR007627">
    <property type="entry name" value="RNA_pol_sigma70_r2"/>
</dbReference>
<dbReference type="InterPro" id="IPR014284">
    <property type="entry name" value="RNA_pol_sigma-70_dom"/>
</dbReference>
<dbReference type="Gene3D" id="1.10.10.10">
    <property type="entry name" value="Winged helix-like DNA-binding domain superfamily/Winged helix DNA-binding domain"/>
    <property type="match status" value="1"/>
</dbReference>
<comment type="similarity">
    <text evidence="1">Belongs to the sigma-70 factor family. ECF subfamily.</text>
</comment>
<dbReference type="InterPro" id="IPR039425">
    <property type="entry name" value="RNA_pol_sigma-70-like"/>
</dbReference>
<dbReference type="Pfam" id="PF04542">
    <property type="entry name" value="Sigma70_r2"/>
    <property type="match status" value="1"/>
</dbReference>
<keyword evidence="5" id="KW-0804">Transcription</keyword>
<evidence type="ECO:0000313" key="8">
    <source>
        <dbReference type="EMBL" id="MCZ8534565.1"/>
    </source>
</evidence>
<dbReference type="PANTHER" id="PTHR43133">
    <property type="entry name" value="RNA POLYMERASE ECF-TYPE SIGMA FACTO"/>
    <property type="match status" value="1"/>
</dbReference>
<evidence type="ECO:0000256" key="2">
    <source>
        <dbReference type="ARBA" id="ARBA00023015"/>
    </source>
</evidence>
<evidence type="ECO:0000256" key="1">
    <source>
        <dbReference type="ARBA" id="ARBA00010641"/>
    </source>
</evidence>
<protein>
    <submittedName>
        <fullName evidence="8">RNA polymerase sigma factor</fullName>
    </submittedName>
</protein>
<dbReference type="GO" id="GO:0016987">
    <property type="term" value="F:sigma factor activity"/>
    <property type="evidence" value="ECO:0007669"/>
    <property type="project" value="UniProtKB-KW"/>
</dbReference>
<dbReference type="NCBIfam" id="TIGR02937">
    <property type="entry name" value="sigma70-ECF"/>
    <property type="match status" value="1"/>
</dbReference>
<dbReference type="Proteomes" id="UP001152172">
    <property type="component" value="Unassembled WGS sequence"/>
</dbReference>
<dbReference type="PANTHER" id="PTHR43133:SF8">
    <property type="entry name" value="RNA POLYMERASE SIGMA FACTOR HI_1459-RELATED"/>
    <property type="match status" value="1"/>
</dbReference>
<reference evidence="8" key="1">
    <citation type="submission" date="2022-05" db="EMBL/GenBank/DDBJ databases">
        <authorList>
            <person name="Colautti A."/>
            <person name="Iacumin L."/>
        </authorList>
    </citation>
    <scope>NUCLEOTIDE SEQUENCE</scope>
    <source>
        <strain evidence="8">DSM 30747</strain>
    </source>
</reference>
<evidence type="ECO:0000256" key="4">
    <source>
        <dbReference type="ARBA" id="ARBA00023125"/>
    </source>
</evidence>
<organism evidence="8 9">
    <name type="scientific">Psychrobacillus psychrodurans</name>
    <dbReference type="NCBI Taxonomy" id="126157"/>
    <lineage>
        <taxon>Bacteria</taxon>
        <taxon>Bacillati</taxon>
        <taxon>Bacillota</taxon>
        <taxon>Bacilli</taxon>
        <taxon>Bacillales</taxon>
        <taxon>Bacillaceae</taxon>
        <taxon>Psychrobacillus</taxon>
    </lineage>
</organism>
<evidence type="ECO:0000256" key="3">
    <source>
        <dbReference type="ARBA" id="ARBA00023082"/>
    </source>
</evidence>
<dbReference type="SUPFAM" id="SSF88659">
    <property type="entry name" value="Sigma3 and sigma4 domains of RNA polymerase sigma factors"/>
    <property type="match status" value="1"/>
</dbReference>
<dbReference type="InterPro" id="IPR013325">
    <property type="entry name" value="RNA_pol_sigma_r2"/>
</dbReference>
<evidence type="ECO:0000256" key="5">
    <source>
        <dbReference type="ARBA" id="ARBA00023163"/>
    </source>
</evidence>
<dbReference type="EMBL" id="JAMKBI010000011">
    <property type="protein sequence ID" value="MCZ8534565.1"/>
    <property type="molecule type" value="Genomic_DNA"/>
</dbReference>
<accession>A0A9X3LBE4</accession>
<evidence type="ECO:0000313" key="9">
    <source>
        <dbReference type="Proteomes" id="UP001152172"/>
    </source>
</evidence>